<evidence type="ECO:0000313" key="2">
    <source>
        <dbReference type="EMBL" id="GER46560.1"/>
    </source>
</evidence>
<dbReference type="AlphaFoldDB" id="A0A5A7QN25"/>
<keyword evidence="3" id="KW-1185">Reference proteome</keyword>
<evidence type="ECO:0000313" key="3">
    <source>
        <dbReference type="Proteomes" id="UP000325081"/>
    </source>
</evidence>
<dbReference type="OrthoDB" id="77405at2759"/>
<accession>A0A5A7QN25</accession>
<comment type="caution">
    <text evidence="2">The sequence shown here is derived from an EMBL/GenBank/DDBJ whole genome shotgun (WGS) entry which is preliminary data.</text>
</comment>
<evidence type="ECO:0000256" key="1">
    <source>
        <dbReference type="SAM" id="MobiDB-lite"/>
    </source>
</evidence>
<sequence length="224" mass="24787">MILFGSVEFLGGKNLGHDLPVQDFLLPLLRSNCCFLLFRGIEKTSSRVSKLHSFGSYCTRTTSEWFVVPEHTSSYVGSCRRPWVYPTSVRVTPGTLWKANSTPQKQPAPNWANCWPGAGMSSSGPWAMAEEEDESTDGSVGERAPNPSRLSQLILGVEGLKVRVRGELKQLGRGSLGIERGDLKREEQREGVAMVVAALLRSIFFFLSSRRGLLAGFQFSIFLD</sequence>
<name>A0A5A7QN25_STRAF</name>
<proteinExistence type="predicted"/>
<reference evidence="3" key="1">
    <citation type="journal article" date="2019" name="Curr. Biol.">
        <title>Genome Sequence of Striga asiatica Provides Insight into the Evolution of Plant Parasitism.</title>
        <authorList>
            <person name="Yoshida S."/>
            <person name="Kim S."/>
            <person name="Wafula E.K."/>
            <person name="Tanskanen J."/>
            <person name="Kim Y.M."/>
            <person name="Honaas L."/>
            <person name="Yang Z."/>
            <person name="Spallek T."/>
            <person name="Conn C.E."/>
            <person name="Ichihashi Y."/>
            <person name="Cheong K."/>
            <person name="Cui S."/>
            <person name="Der J.P."/>
            <person name="Gundlach H."/>
            <person name="Jiao Y."/>
            <person name="Hori C."/>
            <person name="Ishida J.K."/>
            <person name="Kasahara H."/>
            <person name="Kiba T."/>
            <person name="Kim M.S."/>
            <person name="Koo N."/>
            <person name="Laohavisit A."/>
            <person name="Lee Y.H."/>
            <person name="Lumba S."/>
            <person name="McCourt P."/>
            <person name="Mortimer J.C."/>
            <person name="Mutuku J.M."/>
            <person name="Nomura T."/>
            <person name="Sasaki-Sekimoto Y."/>
            <person name="Seto Y."/>
            <person name="Wang Y."/>
            <person name="Wakatake T."/>
            <person name="Sakakibara H."/>
            <person name="Demura T."/>
            <person name="Yamaguchi S."/>
            <person name="Yoneyama K."/>
            <person name="Manabe R.I."/>
            <person name="Nelson D.C."/>
            <person name="Schulman A.H."/>
            <person name="Timko M.P."/>
            <person name="dePamphilis C.W."/>
            <person name="Choi D."/>
            <person name="Shirasu K."/>
        </authorList>
    </citation>
    <scope>NUCLEOTIDE SEQUENCE [LARGE SCALE GENOMIC DNA]</scope>
    <source>
        <strain evidence="3">cv. UVA1</strain>
    </source>
</reference>
<organism evidence="2 3">
    <name type="scientific">Striga asiatica</name>
    <name type="common">Asiatic witchweed</name>
    <name type="synonym">Buchnera asiatica</name>
    <dbReference type="NCBI Taxonomy" id="4170"/>
    <lineage>
        <taxon>Eukaryota</taxon>
        <taxon>Viridiplantae</taxon>
        <taxon>Streptophyta</taxon>
        <taxon>Embryophyta</taxon>
        <taxon>Tracheophyta</taxon>
        <taxon>Spermatophyta</taxon>
        <taxon>Magnoliopsida</taxon>
        <taxon>eudicotyledons</taxon>
        <taxon>Gunneridae</taxon>
        <taxon>Pentapetalae</taxon>
        <taxon>asterids</taxon>
        <taxon>lamiids</taxon>
        <taxon>Lamiales</taxon>
        <taxon>Orobanchaceae</taxon>
        <taxon>Buchnereae</taxon>
        <taxon>Striga</taxon>
    </lineage>
</organism>
<dbReference type="Proteomes" id="UP000325081">
    <property type="component" value="Unassembled WGS sequence"/>
</dbReference>
<feature type="region of interest" description="Disordered" evidence="1">
    <location>
        <begin position="123"/>
        <end position="145"/>
    </location>
</feature>
<protein>
    <submittedName>
        <fullName evidence="2">White collar-1 transcript variant 2</fullName>
    </submittedName>
</protein>
<gene>
    <name evidence="2" type="ORF">STAS_23611</name>
</gene>
<dbReference type="EMBL" id="BKCP01007626">
    <property type="protein sequence ID" value="GER46560.1"/>
    <property type="molecule type" value="Genomic_DNA"/>
</dbReference>